<dbReference type="Gene3D" id="6.10.250.2100">
    <property type="match status" value="1"/>
</dbReference>
<name>A0ABR9UIJ8_9CYAN</name>
<gene>
    <name evidence="1" type="ORF">IQ236_22440</name>
</gene>
<reference evidence="1 2" key="1">
    <citation type="submission" date="2020-10" db="EMBL/GenBank/DDBJ databases">
        <authorList>
            <person name="Castelo-Branco R."/>
            <person name="Eusebio N."/>
            <person name="Adriana R."/>
            <person name="Vieira A."/>
            <person name="Brugerolle De Fraissinette N."/>
            <person name="Rezende De Castro R."/>
            <person name="Schneider M.P."/>
            <person name="Vasconcelos V."/>
            <person name="Leao P.N."/>
        </authorList>
    </citation>
    <scope>NUCLEOTIDE SEQUENCE [LARGE SCALE GENOMIC DNA]</scope>
    <source>
        <strain evidence="1 2">LEGE 06226</strain>
    </source>
</reference>
<dbReference type="Proteomes" id="UP000640725">
    <property type="component" value="Unassembled WGS sequence"/>
</dbReference>
<evidence type="ECO:0000313" key="2">
    <source>
        <dbReference type="Proteomes" id="UP000640725"/>
    </source>
</evidence>
<evidence type="ECO:0000313" key="1">
    <source>
        <dbReference type="EMBL" id="MBE9145954.1"/>
    </source>
</evidence>
<accession>A0ABR9UIJ8</accession>
<keyword evidence="2" id="KW-1185">Reference proteome</keyword>
<comment type="caution">
    <text evidence="1">The sequence shown here is derived from an EMBL/GenBank/DDBJ whole genome shotgun (WGS) entry which is preliminary data.</text>
</comment>
<sequence length="70" mass="8136">MLEIHKNYIVDENQNPIAVQIPIAEFEKIEEILEDYFLGKMMEDAEDAEILSKSEALKYYQRLKGNNVGC</sequence>
<dbReference type="RefSeq" id="WP_193871347.1">
    <property type="nucleotide sequence ID" value="NZ_JADEWU010000075.1"/>
</dbReference>
<protein>
    <recommendedName>
        <fullName evidence="3">Prevent-host-death family protein</fullName>
    </recommendedName>
</protein>
<organism evidence="1 2">
    <name type="scientific">Planktothrix mougeotii LEGE 06226</name>
    <dbReference type="NCBI Taxonomy" id="1828728"/>
    <lineage>
        <taxon>Bacteria</taxon>
        <taxon>Bacillati</taxon>
        <taxon>Cyanobacteriota</taxon>
        <taxon>Cyanophyceae</taxon>
        <taxon>Oscillatoriophycideae</taxon>
        <taxon>Oscillatoriales</taxon>
        <taxon>Microcoleaceae</taxon>
        <taxon>Planktothrix</taxon>
    </lineage>
</organism>
<dbReference type="InterPro" id="IPR049537">
    <property type="entry name" value="RelB-like"/>
</dbReference>
<proteinExistence type="predicted"/>
<evidence type="ECO:0008006" key="3">
    <source>
        <dbReference type="Google" id="ProtNLM"/>
    </source>
</evidence>
<dbReference type="EMBL" id="JADEWU010000075">
    <property type="protein sequence ID" value="MBE9145954.1"/>
    <property type="molecule type" value="Genomic_DNA"/>
</dbReference>
<dbReference type="Pfam" id="PF18506">
    <property type="entry name" value="RelB-like"/>
    <property type="match status" value="1"/>
</dbReference>